<proteinExistence type="predicted"/>
<name>A0A1C6U379_9ACTN</name>
<dbReference type="RefSeq" id="WP_091116971.1">
    <property type="nucleotide sequence ID" value="NZ_FMHY01000002.1"/>
</dbReference>
<accession>A0A1C6U379</accession>
<evidence type="ECO:0000313" key="2">
    <source>
        <dbReference type="Proteomes" id="UP000199696"/>
    </source>
</evidence>
<dbReference type="AlphaFoldDB" id="A0A1C6U379"/>
<evidence type="ECO:0000313" key="1">
    <source>
        <dbReference type="EMBL" id="SCL48477.1"/>
    </source>
</evidence>
<dbReference type="EMBL" id="FMHY01000002">
    <property type="protein sequence ID" value="SCL48477.1"/>
    <property type="molecule type" value="Genomic_DNA"/>
</dbReference>
<organism evidence="1 2">
    <name type="scientific">Micromonospora eburnea</name>
    <dbReference type="NCBI Taxonomy" id="227316"/>
    <lineage>
        <taxon>Bacteria</taxon>
        <taxon>Bacillati</taxon>
        <taxon>Actinomycetota</taxon>
        <taxon>Actinomycetes</taxon>
        <taxon>Micromonosporales</taxon>
        <taxon>Micromonosporaceae</taxon>
        <taxon>Micromonospora</taxon>
    </lineage>
</organism>
<dbReference type="Proteomes" id="UP000199696">
    <property type="component" value="Unassembled WGS sequence"/>
</dbReference>
<dbReference type="STRING" id="227316.GA0070604_1711"/>
<protein>
    <submittedName>
        <fullName evidence="1">Uncharacterized protein</fullName>
    </submittedName>
</protein>
<keyword evidence="2" id="KW-1185">Reference proteome</keyword>
<sequence length="67" mass="7224">MDAHRMDPETVERLLAGSVPDGHGGLEMLRRLLAAARAAPRPQELVGEAAAVRAFRMTYAGGVTRPR</sequence>
<gene>
    <name evidence="1" type="ORF">GA0070604_1711</name>
</gene>
<reference evidence="2" key="1">
    <citation type="submission" date="2016-06" db="EMBL/GenBank/DDBJ databases">
        <authorList>
            <person name="Varghese N."/>
            <person name="Submissions Spin"/>
        </authorList>
    </citation>
    <scope>NUCLEOTIDE SEQUENCE [LARGE SCALE GENOMIC DNA]</scope>
    <source>
        <strain evidence="2">DSM 44814</strain>
    </source>
</reference>